<evidence type="ECO:0000313" key="11">
    <source>
        <dbReference type="EMBL" id="CUB04837.1"/>
    </source>
</evidence>
<evidence type="ECO:0000256" key="4">
    <source>
        <dbReference type="ARBA" id="ARBA00022475"/>
    </source>
</evidence>
<sequence length="214" mass="24255">MSSHKPFLSPLNSTGFTLVELLVVVLIMAIMGTAAYDMLGTSMRLESRSAEQSQEMEQLTRAFYWLQQDAEQYIDRPIRDELGEFEPSLALQGKSLSLTHLGWANPLQEQRSTVQRVTYQLINGELRRMSWRVLDRTQDSKPLQQILLSSVQDIEFAVLSNTGWQPLWPQTSSLPGAQDVANYPVALRIRLTSRQFGTLERLFELPSLTAGDIP</sequence>
<dbReference type="PANTHER" id="PTHR39583:SF2">
    <property type="entry name" value="TYPE II SECRETION SYSTEM PROTEIN J"/>
    <property type="match status" value="1"/>
</dbReference>
<keyword evidence="9 10" id="KW-0472">Membrane</keyword>
<dbReference type="GO" id="GO:0015627">
    <property type="term" value="C:type II protein secretion system complex"/>
    <property type="evidence" value="ECO:0007669"/>
    <property type="project" value="InterPro"/>
</dbReference>
<evidence type="ECO:0000256" key="7">
    <source>
        <dbReference type="ARBA" id="ARBA00022692"/>
    </source>
</evidence>
<evidence type="ECO:0000256" key="6">
    <source>
        <dbReference type="ARBA" id="ARBA00022519"/>
    </source>
</evidence>
<evidence type="ECO:0000256" key="9">
    <source>
        <dbReference type="ARBA" id="ARBA00023136"/>
    </source>
</evidence>
<dbReference type="NCBIfam" id="TIGR02532">
    <property type="entry name" value="IV_pilin_GFxxxE"/>
    <property type="match status" value="1"/>
</dbReference>
<dbReference type="PROSITE" id="PS00409">
    <property type="entry name" value="PROKAR_NTER_METHYL"/>
    <property type="match status" value="1"/>
</dbReference>
<dbReference type="PANTHER" id="PTHR39583">
    <property type="entry name" value="TYPE II SECRETION SYSTEM PROTEIN J-RELATED"/>
    <property type="match status" value="1"/>
</dbReference>
<proteinExistence type="inferred from homology"/>
<evidence type="ECO:0000256" key="10">
    <source>
        <dbReference type="SAM" id="Phobius"/>
    </source>
</evidence>
<comment type="subcellular location">
    <subcellularLocation>
        <location evidence="1">Cell inner membrane</location>
        <topology evidence="1">Single-pass membrane protein</topology>
    </subcellularLocation>
</comment>
<reference evidence="12" key="1">
    <citation type="submission" date="2015-08" db="EMBL/GenBank/DDBJ databases">
        <authorList>
            <person name="Varghese N."/>
        </authorList>
    </citation>
    <scope>NUCLEOTIDE SEQUENCE [LARGE SCALE GENOMIC DNA]</scope>
    <source>
        <strain evidence="12">JCM 18476</strain>
    </source>
</reference>
<accession>A0A0K6IND1</accession>
<dbReference type="RefSeq" id="WP_055463675.1">
    <property type="nucleotide sequence ID" value="NZ_CYHG01000008.1"/>
</dbReference>
<dbReference type="GO" id="GO:0005886">
    <property type="term" value="C:plasma membrane"/>
    <property type="evidence" value="ECO:0007669"/>
    <property type="project" value="UniProtKB-SubCell"/>
</dbReference>
<evidence type="ECO:0000256" key="1">
    <source>
        <dbReference type="ARBA" id="ARBA00004377"/>
    </source>
</evidence>
<keyword evidence="4" id="KW-1003">Cell membrane</keyword>
<dbReference type="SUPFAM" id="SSF54523">
    <property type="entry name" value="Pili subunits"/>
    <property type="match status" value="1"/>
</dbReference>
<keyword evidence="8 10" id="KW-1133">Transmembrane helix</keyword>
<dbReference type="InterPro" id="IPR010055">
    <property type="entry name" value="T2SS_protein-GspJ"/>
</dbReference>
<dbReference type="InterPro" id="IPR051621">
    <property type="entry name" value="T2SS_protein_J"/>
</dbReference>
<evidence type="ECO:0000256" key="5">
    <source>
        <dbReference type="ARBA" id="ARBA00022481"/>
    </source>
</evidence>
<name>A0A0K6IND1_9GAMM</name>
<dbReference type="AlphaFoldDB" id="A0A0K6IND1"/>
<dbReference type="Pfam" id="PF07963">
    <property type="entry name" value="N_methyl"/>
    <property type="match status" value="1"/>
</dbReference>
<dbReference type="InterPro" id="IPR012902">
    <property type="entry name" value="N_methyl_site"/>
</dbReference>
<evidence type="ECO:0000256" key="8">
    <source>
        <dbReference type="ARBA" id="ARBA00022989"/>
    </source>
</evidence>
<protein>
    <recommendedName>
        <fullName evidence="3">Type II secretion system protein J</fullName>
    </recommendedName>
</protein>
<dbReference type="STRING" id="1137284.GCA_001418205_02619"/>
<dbReference type="Proteomes" id="UP000182769">
    <property type="component" value="Unassembled WGS sequence"/>
</dbReference>
<keyword evidence="12" id="KW-1185">Reference proteome</keyword>
<evidence type="ECO:0000256" key="3">
    <source>
        <dbReference type="ARBA" id="ARBA00021539"/>
    </source>
</evidence>
<dbReference type="Gene3D" id="2.10.70.20">
    <property type="entry name" value="gspk-gspi-gspj complex like domains"/>
    <property type="match status" value="1"/>
</dbReference>
<dbReference type="OrthoDB" id="9794345at2"/>
<comment type="similarity">
    <text evidence="2">Belongs to the GSP J family.</text>
</comment>
<evidence type="ECO:0000313" key="12">
    <source>
        <dbReference type="Proteomes" id="UP000182769"/>
    </source>
</evidence>
<gene>
    <name evidence="11" type="ORF">Ga0061065_10897</name>
</gene>
<keyword evidence="6" id="KW-0997">Cell inner membrane</keyword>
<dbReference type="InterPro" id="IPR045584">
    <property type="entry name" value="Pilin-like"/>
</dbReference>
<evidence type="ECO:0000256" key="2">
    <source>
        <dbReference type="ARBA" id="ARBA00011084"/>
    </source>
</evidence>
<dbReference type="Gene3D" id="3.10.610.10">
    <property type="entry name" value="GSPII I/J protein-like"/>
    <property type="match status" value="1"/>
</dbReference>
<dbReference type="NCBIfam" id="TIGR01711">
    <property type="entry name" value="gspJ"/>
    <property type="match status" value="1"/>
</dbReference>
<organism evidence="11 12">
    <name type="scientific">Marinomonas fungiae</name>
    <dbReference type="NCBI Taxonomy" id="1137284"/>
    <lineage>
        <taxon>Bacteria</taxon>
        <taxon>Pseudomonadati</taxon>
        <taxon>Pseudomonadota</taxon>
        <taxon>Gammaproteobacteria</taxon>
        <taxon>Oceanospirillales</taxon>
        <taxon>Oceanospirillaceae</taxon>
        <taxon>Marinomonas</taxon>
    </lineage>
</organism>
<keyword evidence="7 10" id="KW-0812">Transmembrane</keyword>
<feature type="transmembrane region" description="Helical" evidence="10">
    <location>
        <begin position="15"/>
        <end position="39"/>
    </location>
</feature>
<keyword evidence="5" id="KW-0488">Methylation</keyword>
<dbReference type="Pfam" id="PF11612">
    <property type="entry name" value="T2SSJ"/>
    <property type="match status" value="1"/>
</dbReference>
<dbReference type="GO" id="GO:0015628">
    <property type="term" value="P:protein secretion by the type II secretion system"/>
    <property type="evidence" value="ECO:0007669"/>
    <property type="project" value="InterPro"/>
</dbReference>
<dbReference type="EMBL" id="CYHG01000008">
    <property type="protein sequence ID" value="CUB04837.1"/>
    <property type="molecule type" value="Genomic_DNA"/>
</dbReference>